<evidence type="ECO:0000313" key="12">
    <source>
        <dbReference type="Proteomes" id="UP001597557"/>
    </source>
</evidence>
<reference evidence="12" key="1">
    <citation type="journal article" date="2019" name="Int. J. Syst. Evol. Microbiol.">
        <title>The Global Catalogue of Microorganisms (GCM) 10K type strain sequencing project: providing services to taxonomists for standard genome sequencing and annotation.</title>
        <authorList>
            <consortium name="The Broad Institute Genomics Platform"/>
            <consortium name="The Broad Institute Genome Sequencing Center for Infectious Disease"/>
            <person name="Wu L."/>
            <person name="Ma J."/>
        </authorList>
    </citation>
    <scope>NUCLEOTIDE SEQUENCE [LARGE SCALE GENOMIC DNA]</scope>
    <source>
        <strain evidence="12">KCTC 22437</strain>
    </source>
</reference>
<dbReference type="SUPFAM" id="SSF49785">
    <property type="entry name" value="Galactose-binding domain-like"/>
    <property type="match status" value="1"/>
</dbReference>
<dbReference type="SUPFAM" id="SSF49299">
    <property type="entry name" value="PKD domain"/>
    <property type="match status" value="1"/>
</dbReference>
<evidence type="ECO:0000256" key="3">
    <source>
        <dbReference type="ARBA" id="ARBA00022723"/>
    </source>
</evidence>
<keyword evidence="12" id="KW-1185">Reference proteome</keyword>
<dbReference type="InterPro" id="IPR036909">
    <property type="entry name" value="Cyt_c-like_dom_sf"/>
</dbReference>
<dbReference type="Pfam" id="PF18911">
    <property type="entry name" value="PKD_4"/>
    <property type="match status" value="1"/>
</dbReference>
<dbReference type="Pfam" id="PF07995">
    <property type="entry name" value="GSDH"/>
    <property type="match status" value="1"/>
</dbReference>
<dbReference type="InterPro" id="IPR008979">
    <property type="entry name" value="Galactose-bd-like_sf"/>
</dbReference>
<gene>
    <name evidence="11" type="ORF">ACFS5N_05030</name>
</gene>
<dbReference type="InterPro" id="IPR011042">
    <property type="entry name" value="6-blade_b-propeller_TolB-like"/>
</dbReference>
<dbReference type="Gene3D" id="2.120.10.30">
    <property type="entry name" value="TolB, C-terminal domain"/>
    <property type="match status" value="1"/>
</dbReference>
<evidence type="ECO:0000256" key="5">
    <source>
        <dbReference type="ARBA" id="ARBA00022982"/>
    </source>
</evidence>
<dbReference type="PROSITE" id="PS50093">
    <property type="entry name" value="PKD"/>
    <property type="match status" value="1"/>
</dbReference>
<dbReference type="InterPro" id="IPR022409">
    <property type="entry name" value="PKD/Chitinase_dom"/>
</dbReference>
<feature type="signal peptide" evidence="8">
    <location>
        <begin position="1"/>
        <end position="25"/>
    </location>
</feature>
<dbReference type="CDD" id="cd00146">
    <property type="entry name" value="PKD"/>
    <property type="match status" value="1"/>
</dbReference>
<dbReference type="SMART" id="SM00089">
    <property type="entry name" value="PKD"/>
    <property type="match status" value="1"/>
</dbReference>
<accession>A0ABW5YA19</accession>
<evidence type="ECO:0000256" key="4">
    <source>
        <dbReference type="ARBA" id="ARBA00022729"/>
    </source>
</evidence>
<dbReference type="RefSeq" id="WP_377182868.1">
    <property type="nucleotide sequence ID" value="NZ_JBHUPD010000001.1"/>
</dbReference>
<comment type="caution">
    <text evidence="11">The sequence shown here is derived from an EMBL/GenBank/DDBJ whole genome shotgun (WGS) entry which is preliminary data.</text>
</comment>
<dbReference type="PRINTS" id="PR00606">
    <property type="entry name" value="CYTCHROMECID"/>
</dbReference>
<dbReference type="Proteomes" id="UP001597557">
    <property type="component" value="Unassembled WGS sequence"/>
</dbReference>
<dbReference type="SUPFAM" id="SSF46626">
    <property type="entry name" value="Cytochrome c"/>
    <property type="match status" value="1"/>
</dbReference>
<evidence type="ECO:0000256" key="7">
    <source>
        <dbReference type="PROSITE-ProRule" id="PRU00433"/>
    </source>
</evidence>
<dbReference type="InterPro" id="IPR013783">
    <property type="entry name" value="Ig-like_fold"/>
</dbReference>
<protein>
    <submittedName>
        <fullName evidence="11">PQQ-dependent sugar dehydrogenase</fullName>
    </submittedName>
</protein>
<keyword evidence="5" id="KW-0249">Electron transport</keyword>
<name>A0ABW5YA19_9SPHI</name>
<dbReference type="PANTHER" id="PTHR19328">
    <property type="entry name" value="HEDGEHOG-INTERACTING PROTEIN"/>
    <property type="match status" value="1"/>
</dbReference>
<evidence type="ECO:0000313" key="11">
    <source>
        <dbReference type="EMBL" id="MFD2871819.1"/>
    </source>
</evidence>
<dbReference type="SUPFAM" id="SSF50952">
    <property type="entry name" value="Soluble quinoprotein glucose dehydrogenase"/>
    <property type="match status" value="1"/>
</dbReference>
<keyword evidence="4 8" id="KW-0732">Signal</keyword>
<sequence length="905" mass="99677">MRKAKYIKAALTACVAASVSAGLFAFDVIHPHKTITKKATKNPGISVLKKPEDNRFVKTILYNDLNEPMELAVAKDGRVFFIERSGSFYVYTPATKQTALVHKFDVKAVDKILQGMLGMTIDPDFATNNYIYFYYSTNGGDGLVNRLSRFTISKTNVLNLASEKDLLDVPLDAEVSAHSGGGMDWDKNKNLYISTGDNTVPFESEGFAPIDQRPNRQTFDAERSAGNTNDLRGKVLRIHPEANGTYTIPAGNLFPKGTEKTKPEIYVMGCRNPYRISVDKATSTLYWGEVGPDAGNNGAQGPRGYDEINQAKKAGNFGWPFFVGDSKPYNKIDFSTHAIGDLYDINAPENTSPNNTGLKILPPAQKALVWYPYDTSPEFPELGKGGRCIIGGPVYHYDPALQSKTKFPAYYDKVLFVGDYMRNWIFGVRMDEHLNFKALDQLMESNGDFRRPIDIKFGPEGSMYVLEYGSAYGLDNPDARLVRVDYNGGNRAPVARIATADTIGLIPYKVALNQKSFDYDADDNLSYKWILNGKTVISKAQASTYTFRKNGVYKLTLKVTDAAGKSSTDTKLIKVGNTLPDVAITTTGNSTFFFPGEQTLGYNVGIKDKEDKTIDPKRANISLSYIARVENNQALVGHQHIAPTYNYGKSLMAKSDCKACHAVNTKVLGPAFIDVAKRYKDDKDAVDKLSTKIIKGGNGVWGEHAMSAHPQLTKDDASEIVKYILTLNDAKPATSLPLQGNVTLKDHVANNNGGRYVLTASYTDKGGAITPLTTTESLVLRPAKVETESADKFEKMDHNDRDAWTSANNAYFMLKDIDLKGIAQLTYSYTSKGLDGKIEIHTDSPDGAVISMLNYTPSQTKQATQQSTGINAPQGKHDLYFVITKSSLNAKGTIAIDWINFEKIN</sequence>
<evidence type="ECO:0000256" key="2">
    <source>
        <dbReference type="ARBA" id="ARBA00022617"/>
    </source>
</evidence>
<feature type="domain" description="Cytochrome c" evidence="10">
    <location>
        <begin position="643"/>
        <end position="728"/>
    </location>
</feature>
<keyword evidence="1" id="KW-0813">Transport</keyword>
<dbReference type="InterPro" id="IPR005084">
    <property type="entry name" value="CBM6"/>
</dbReference>
<dbReference type="InterPro" id="IPR012938">
    <property type="entry name" value="Glc/Sorbosone_DH"/>
</dbReference>
<dbReference type="Pfam" id="PF00034">
    <property type="entry name" value="Cytochrom_C"/>
    <property type="match status" value="1"/>
</dbReference>
<proteinExistence type="predicted"/>
<keyword evidence="2 7" id="KW-0349">Heme</keyword>
<evidence type="ECO:0000259" key="9">
    <source>
        <dbReference type="PROSITE" id="PS50093"/>
    </source>
</evidence>
<dbReference type="InterPro" id="IPR011041">
    <property type="entry name" value="Quinoprot_gluc/sorb_DH_b-prop"/>
</dbReference>
<dbReference type="PROSITE" id="PS51007">
    <property type="entry name" value="CYTC"/>
    <property type="match status" value="1"/>
</dbReference>
<evidence type="ECO:0000256" key="1">
    <source>
        <dbReference type="ARBA" id="ARBA00022448"/>
    </source>
</evidence>
<keyword evidence="6 7" id="KW-0408">Iron</keyword>
<dbReference type="InterPro" id="IPR000601">
    <property type="entry name" value="PKD_dom"/>
</dbReference>
<dbReference type="Gene3D" id="1.10.760.10">
    <property type="entry name" value="Cytochrome c-like domain"/>
    <property type="match status" value="1"/>
</dbReference>
<evidence type="ECO:0000259" key="10">
    <source>
        <dbReference type="PROSITE" id="PS51007"/>
    </source>
</evidence>
<feature type="domain" description="PKD" evidence="9">
    <location>
        <begin position="521"/>
        <end position="575"/>
    </location>
</feature>
<dbReference type="PANTHER" id="PTHR19328:SF75">
    <property type="entry name" value="ALDOSE SUGAR DEHYDROGENASE YLII"/>
    <property type="match status" value="1"/>
</dbReference>
<dbReference type="Gene3D" id="2.60.120.260">
    <property type="entry name" value="Galactose-binding domain-like"/>
    <property type="match status" value="1"/>
</dbReference>
<dbReference type="Gene3D" id="2.60.40.10">
    <property type="entry name" value="Immunoglobulins"/>
    <property type="match status" value="1"/>
</dbReference>
<keyword evidence="3 7" id="KW-0479">Metal-binding</keyword>
<dbReference type="Pfam" id="PF03422">
    <property type="entry name" value="CBM_6"/>
    <property type="match status" value="1"/>
</dbReference>
<evidence type="ECO:0000256" key="6">
    <source>
        <dbReference type="ARBA" id="ARBA00023004"/>
    </source>
</evidence>
<dbReference type="EMBL" id="JBHUPD010000001">
    <property type="protein sequence ID" value="MFD2871819.1"/>
    <property type="molecule type" value="Genomic_DNA"/>
</dbReference>
<dbReference type="SMART" id="SM00606">
    <property type="entry name" value="CBD_IV"/>
    <property type="match status" value="1"/>
</dbReference>
<evidence type="ECO:0000256" key="8">
    <source>
        <dbReference type="SAM" id="SignalP"/>
    </source>
</evidence>
<dbReference type="InterPro" id="IPR035986">
    <property type="entry name" value="PKD_dom_sf"/>
</dbReference>
<feature type="chain" id="PRO_5045655398" evidence="8">
    <location>
        <begin position="26"/>
        <end position="905"/>
    </location>
</feature>
<dbReference type="InterPro" id="IPR006584">
    <property type="entry name" value="Cellulose-bd_IV"/>
</dbReference>
<dbReference type="InterPro" id="IPR009056">
    <property type="entry name" value="Cyt_c-like_dom"/>
</dbReference>
<dbReference type="InterPro" id="IPR002324">
    <property type="entry name" value="Cyt_c_ID"/>
</dbReference>
<dbReference type="CDD" id="cd04084">
    <property type="entry name" value="CBM6_xylanase-like"/>
    <property type="match status" value="1"/>
</dbReference>
<organism evidence="11 12">
    <name type="scientific">Mucilaginibacter ximonensis</name>
    <dbReference type="NCBI Taxonomy" id="538021"/>
    <lineage>
        <taxon>Bacteria</taxon>
        <taxon>Pseudomonadati</taxon>
        <taxon>Bacteroidota</taxon>
        <taxon>Sphingobacteriia</taxon>
        <taxon>Sphingobacteriales</taxon>
        <taxon>Sphingobacteriaceae</taxon>
        <taxon>Mucilaginibacter</taxon>
    </lineage>
</organism>